<dbReference type="Proteomes" id="UP000188320">
    <property type="component" value="Unassembled WGS sequence"/>
</dbReference>
<organism evidence="1 2">
    <name type="scientific">Zancudomyces culisetae</name>
    <name type="common">Gut fungus</name>
    <name type="synonym">Smittium culisetae</name>
    <dbReference type="NCBI Taxonomy" id="1213189"/>
    <lineage>
        <taxon>Eukaryota</taxon>
        <taxon>Fungi</taxon>
        <taxon>Fungi incertae sedis</taxon>
        <taxon>Zoopagomycota</taxon>
        <taxon>Kickxellomycotina</taxon>
        <taxon>Harpellomycetes</taxon>
        <taxon>Harpellales</taxon>
        <taxon>Legeriomycetaceae</taxon>
        <taxon>Zancudomyces</taxon>
    </lineage>
</organism>
<proteinExistence type="predicted"/>
<comment type="caution">
    <text evidence="1">The sequence shown here is derived from an EMBL/GenBank/DDBJ whole genome shotgun (WGS) entry which is preliminary data.</text>
</comment>
<evidence type="ECO:0000313" key="2">
    <source>
        <dbReference type="Proteomes" id="UP000188320"/>
    </source>
</evidence>
<feature type="non-terminal residue" evidence="1">
    <location>
        <position position="46"/>
    </location>
</feature>
<protein>
    <submittedName>
        <fullName evidence="1">Uncharacterized protein</fullName>
    </submittedName>
</protein>
<dbReference type="EMBL" id="LSSK01001380">
    <property type="protein sequence ID" value="OMH79864.1"/>
    <property type="molecule type" value="Genomic_DNA"/>
</dbReference>
<name>A0A1R1PFV8_ZANCU</name>
<keyword evidence="2" id="KW-1185">Reference proteome</keyword>
<evidence type="ECO:0000313" key="1">
    <source>
        <dbReference type="EMBL" id="OMH79864.1"/>
    </source>
</evidence>
<dbReference type="AlphaFoldDB" id="A0A1R1PFV8"/>
<reference evidence="2" key="1">
    <citation type="submission" date="2017-01" db="EMBL/GenBank/DDBJ databases">
        <authorList>
            <person name="Wang Y."/>
            <person name="White M."/>
            <person name="Kvist S."/>
            <person name="Moncalvo J.-M."/>
        </authorList>
    </citation>
    <scope>NUCLEOTIDE SEQUENCE [LARGE SCALE GENOMIC DNA]</scope>
    <source>
        <strain evidence="2">COL-18-3</strain>
    </source>
</reference>
<sequence>MLKFDGPHRTRSSMLLRDCRSDSTRHNLRNSNGVILFESIPIDDVK</sequence>
<gene>
    <name evidence="1" type="ORF">AX774_g6706</name>
</gene>
<accession>A0A1R1PFV8</accession>